<dbReference type="EMBL" id="SZYD01000008">
    <property type="protein sequence ID" value="KAD5508962.1"/>
    <property type="molecule type" value="Genomic_DNA"/>
</dbReference>
<protein>
    <submittedName>
        <fullName evidence="1">Uncharacterized protein</fullName>
    </submittedName>
</protein>
<organism evidence="1 2">
    <name type="scientific">Mikania micrantha</name>
    <name type="common">bitter vine</name>
    <dbReference type="NCBI Taxonomy" id="192012"/>
    <lineage>
        <taxon>Eukaryota</taxon>
        <taxon>Viridiplantae</taxon>
        <taxon>Streptophyta</taxon>
        <taxon>Embryophyta</taxon>
        <taxon>Tracheophyta</taxon>
        <taxon>Spermatophyta</taxon>
        <taxon>Magnoliopsida</taxon>
        <taxon>eudicotyledons</taxon>
        <taxon>Gunneridae</taxon>
        <taxon>Pentapetalae</taxon>
        <taxon>asterids</taxon>
        <taxon>campanulids</taxon>
        <taxon>Asterales</taxon>
        <taxon>Asteraceae</taxon>
        <taxon>Asteroideae</taxon>
        <taxon>Heliantheae alliance</taxon>
        <taxon>Eupatorieae</taxon>
        <taxon>Mikania</taxon>
    </lineage>
</organism>
<proteinExistence type="predicted"/>
<keyword evidence="2" id="KW-1185">Reference proteome</keyword>
<evidence type="ECO:0000313" key="1">
    <source>
        <dbReference type="EMBL" id="KAD5508962.1"/>
    </source>
</evidence>
<gene>
    <name evidence="1" type="ORF">E3N88_16665</name>
</gene>
<reference evidence="1 2" key="1">
    <citation type="submission" date="2019-05" db="EMBL/GenBank/DDBJ databases">
        <title>Mikania micrantha, genome provides insights into the molecular mechanism of rapid growth.</title>
        <authorList>
            <person name="Liu B."/>
        </authorList>
    </citation>
    <scope>NUCLEOTIDE SEQUENCE [LARGE SCALE GENOMIC DNA]</scope>
    <source>
        <strain evidence="1">NLD-2019</strain>
        <tissue evidence="1">Leaf</tissue>
    </source>
</reference>
<accession>A0A5N6P244</accession>
<dbReference type="Proteomes" id="UP000326396">
    <property type="component" value="Linkage Group LG16"/>
</dbReference>
<dbReference type="AlphaFoldDB" id="A0A5N6P244"/>
<sequence length="106" mass="11462">MVFGKSPVERRDKCKTFPFQIQKSLNLLKVKKSTVYSIAATEVGAKGKYLPSQAGVICLFFTSHGSQLELIKLHEDSCVSQPSSNTVAMVKEAKGNSLCAIIGGKL</sequence>
<comment type="caution">
    <text evidence="1">The sequence shown here is derived from an EMBL/GenBank/DDBJ whole genome shotgun (WGS) entry which is preliminary data.</text>
</comment>
<evidence type="ECO:0000313" key="2">
    <source>
        <dbReference type="Proteomes" id="UP000326396"/>
    </source>
</evidence>
<name>A0A5N6P244_9ASTR</name>